<dbReference type="InterPro" id="IPR023228">
    <property type="entry name" value="SAM_OH_AdoTrfase_N_sf"/>
</dbReference>
<evidence type="ECO:0000259" key="3">
    <source>
        <dbReference type="Pfam" id="PF01887"/>
    </source>
</evidence>
<dbReference type="AlphaFoldDB" id="A0A3E1NYG8"/>
<dbReference type="Pfam" id="PF01887">
    <property type="entry name" value="SAM_HAT_N"/>
    <property type="match status" value="1"/>
</dbReference>
<comment type="caution">
    <text evidence="5">The sequence shown here is derived from an EMBL/GenBank/DDBJ whole genome shotgun (WGS) entry which is preliminary data.</text>
</comment>
<proteinExistence type="inferred from homology"/>
<evidence type="ECO:0000256" key="2">
    <source>
        <dbReference type="ARBA" id="ARBA00024035"/>
    </source>
</evidence>
<dbReference type="InterPro" id="IPR023227">
    <property type="entry name" value="SAM_OH_AdoTrfase_C_sf"/>
</dbReference>
<evidence type="ECO:0000256" key="1">
    <source>
        <dbReference type="ARBA" id="ARBA00022691"/>
    </source>
</evidence>
<accession>A0A3E1NYG8</accession>
<evidence type="ECO:0000313" key="6">
    <source>
        <dbReference type="Proteomes" id="UP000261174"/>
    </source>
</evidence>
<dbReference type="PIRSF" id="PIRSF006779">
    <property type="entry name" value="UCP006779"/>
    <property type="match status" value="1"/>
</dbReference>
<protein>
    <recommendedName>
        <fullName evidence="7">SAM-dependent chlorinase/fluorinase</fullName>
    </recommendedName>
</protein>
<dbReference type="InterPro" id="IPR046469">
    <property type="entry name" value="SAM_HAT_N"/>
</dbReference>
<name>A0A3E1NYG8_9BACT</name>
<keyword evidence="1" id="KW-0949">S-adenosyl-L-methionine</keyword>
<dbReference type="Pfam" id="PF20257">
    <property type="entry name" value="SAM_HAT_C"/>
    <property type="match status" value="1"/>
</dbReference>
<dbReference type="RefSeq" id="WP_116855433.1">
    <property type="nucleotide sequence ID" value="NZ_QTJV01000008.1"/>
</dbReference>
<dbReference type="PANTHER" id="PTHR35092:SF1">
    <property type="entry name" value="CHLORINASE MJ1651"/>
    <property type="match status" value="1"/>
</dbReference>
<dbReference type="SUPFAM" id="SSF102522">
    <property type="entry name" value="Bacterial fluorinating enzyme, N-terminal domain"/>
    <property type="match status" value="1"/>
</dbReference>
<dbReference type="Proteomes" id="UP000261174">
    <property type="component" value="Unassembled WGS sequence"/>
</dbReference>
<reference evidence="5 6" key="1">
    <citation type="submission" date="2018-08" db="EMBL/GenBank/DDBJ databases">
        <title>Chitinophaga sp. K20C18050901, a novel bacterium isolated from forest soil.</title>
        <authorList>
            <person name="Wang C."/>
        </authorList>
    </citation>
    <scope>NUCLEOTIDE SEQUENCE [LARGE SCALE GENOMIC DNA]</scope>
    <source>
        <strain evidence="5 6">K20C18050901</strain>
    </source>
</reference>
<dbReference type="PANTHER" id="PTHR35092">
    <property type="entry name" value="CHLORINASE MJ1651"/>
    <property type="match status" value="1"/>
</dbReference>
<keyword evidence="6" id="KW-1185">Reference proteome</keyword>
<feature type="domain" description="S-adenosyl-l-methionine hydroxide adenosyltransferase C-terminal" evidence="4">
    <location>
        <begin position="168"/>
        <end position="248"/>
    </location>
</feature>
<evidence type="ECO:0000259" key="4">
    <source>
        <dbReference type="Pfam" id="PF20257"/>
    </source>
</evidence>
<dbReference type="SUPFAM" id="SSF101852">
    <property type="entry name" value="Bacterial fluorinating enzyme, C-terminal domain"/>
    <property type="match status" value="1"/>
</dbReference>
<comment type="similarity">
    <text evidence="2">Belongs to the SAM hydrolase / SAM-dependent halogenase family.</text>
</comment>
<dbReference type="InterPro" id="IPR046470">
    <property type="entry name" value="SAM_HAT_C"/>
</dbReference>
<dbReference type="Gene3D" id="3.40.50.10790">
    <property type="entry name" value="S-adenosyl-l-methionine hydroxide adenosyltransferase, N-terminal"/>
    <property type="match status" value="1"/>
</dbReference>
<organism evidence="5 6">
    <name type="scientific">Chitinophaga silvisoli</name>
    <dbReference type="NCBI Taxonomy" id="2291814"/>
    <lineage>
        <taxon>Bacteria</taxon>
        <taxon>Pseudomonadati</taxon>
        <taxon>Bacteroidota</taxon>
        <taxon>Chitinophagia</taxon>
        <taxon>Chitinophagales</taxon>
        <taxon>Chitinophagaceae</taxon>
        <taxon>Chitinophaga</taxon>
    </lineage>
</organism>
<evidence type="ECO:0000313" key="5">
    <source>
        <dbReference type="EMBL" id="RFM32997.1"/>
    </source>
</evidence>
<feature type="domain" description="S-adenosyl-l-methionine hydroxide adenosyltransferase N-terminal" evidence="3">
    <location>
        <begin position="4"/>
        <end position="145"/>
    </location>
</feature>
<gene>
    <name evidence="5" type="ORF">DXN04_21420</name>
</gene>
<dbReference type="Gene3D" id="2.40.30.90">
    <property type="entry name" value="Bacterial fluorinating enzyme like"/>
    <property type="match status" value="1"/>
</dbReference>
<sequence length="278" mass="30964">MSIITLTSDIGLQDYLVGAIKGQLSQDCPGAQLVDVTHQISPFNLPQATYICKGAFAHFAAGTFHIVLINLFDRKADHVLLAQHNGQYIACADNGLITMIAEGLPGVVVKLPLEKDQPKDTFGILKRFAQAFNDLKSGKKLTDLGEQANEYVIKNNLQPMTGQDYIDGQIIHIDNFENVVVNITRKQFEEQRQGRKFSIFFRRDEVISALSESYSDVPEGHKLAMFNAAGYLEIAINKGNAAGLFGLQGFRRDQLTSQQNTGYQKLSFYQTVRVIFNE</sequence>
<dbReference type="EMBL" id="QTJV01000008">
    <property type="protein sequence ID" value="RFM32997.1"/>
    <property type="molecule type" value="Genomic_DNA"/>
</dbReference>
<evidence type="ECO:0008006" key="7">
    <source>
        <dbReference type="Google" id="ProtNLM"/>
    </source>
</evidence>
<dbReference type="InterPro" id="IPR002747">
    <property type="entry name" value="SAM_OH_AdoTrfase"/>
</dbReference>
<dbReference type="OrthoDB" id="9792195at2"/>